<keyword evidence="3" id="KW-1185">Reference proteome</keyword>
<evidence type="ECO:0000256" key="1">
    <source>
        <dbReference type="SAM" id="MobiDB-lite"/>
    </source>
</evidence>
<comment type="caution">
    <text evidence="2">The sequence shown here is derived from an EMBL/GenBank/DDBJ whole genome shotgun (WGS) entry which is preliminary data.</text>
</comment>
<protein>
    <submittedName>
        <fullName evidence="2">Uncharacterized protein</fullName>
    </submittedName>
</protein>
<accession>A0A0V1N596</accession>
<sequence length="118" mass="12952">MLSKSESSKPRTLKCICQAQTTKSAQNKLASTDTLLEPFLLLHLSKGTCTRPYLPGEDPPASTSFRCLCVVQPGSDENAAGFPLVRRGDSGRPPIGRSEKFFGELPIRRTLFYTSAFQ</sequence>
<gene>
    <name evidence="2" type="ORF">T10_5924</name>
</gene>
<dbReference type="Proteomes" id="UP000054843">
    <property type="component" value="Unassembled WGS sequence"/>
</dbReference>
<proteinExistence type="predicted"/>
<evidence type="ECO:0000313" key="3">
    <source>
        <dbReference type="Proteomes" id="UP000054843"/>
    </source>
</evidence>
<feature type="region of interest" description="Disordered" evidence="1">
    <location>
        <begin position="80"/>
        <end position="99"/>
    </location>
</feature>
<organism evidence="2 3">
    <name type="scientific">Trichinella papuae</name>
    <dbReference type="NCBI Taxonomy" id="268474"/>
    <lineage>
        <taxon>Eukaryota</taxon>
        <taxon>Metazoa</taxon>
        <taxon>Ecdysozoa</taxon>
        <taxon>Nematoda</taxon>
        <taxon>Enoplea</taxon>
        <taxon>Dorylaimia</taxon>
        <taxon>Trichinellida</taxon>
        <taxon>Trichinellidae</taxon>
        <taxon>Trichinella</taxon>
    </lineage>
</organism>
<name>A0A0V1N596_9BILA</name>
<dbReference type="AlphaFoldDB" id="A0A0V1N596"/>
<reference evidence="2 3" key="1">
    <citation type="submission" date="2015-01" db="EMBL/GenBank/DDBJ databases">
        <title>Evolution of Trichinella species and genotypes.</title>
        <authorList>
            <person name="Korhonen P.K."/>
            <person name="Edoardo P."/>
            <person name="Giuseppe L.R."/>
            <person name="Gasser R.B."/>
        </authorList>
    </citation>
    <scope>NUCLEOTIDE SEQUENCE [LARGE SCALE GENOMIC DNA]</scope>
    <source>
        <strain evidence="2">ISS1980</strain>
    </source>
</reference>
<evidence type="ECO:0000313" key="2">
    <source>
        <dbReference type="EMBL" id="KRZ79161.1"/>
    </source>
</evidence>
<dbReference type="EMBL" id="JYDO01000008">
    <property type="protein sequence ID" value="KRZ79161.1"/>
    <property type="molecule type" value="Genomic_DNA"/>
</dbReference>